<keyword evidence="1" id="KW-0472">Membrane</keyword>
<feature type="transmembrane region" description="Helical" evidence="1">
    <location>
        <begin position="16"/>
        <end position="36"/>
    </location>
</feature>
<sequence>MNKNEKKDKWYGNENFWMWAGITACGLALIIPFAILFCTNNFSLEGINGLGTFGDFFGGTTVGLFNLSSILLVLTAVIMQRKELEQTRNEFVQTNKTLIKQQFDNTFFNMINLQNEIVRTLNSDKESGKDLLIRIETEMSIWASMPEFLSLENESARELLLKSYKSTYERYENILGHYLRNLYRIVKFIDQSELSYTEKKNYIGILLAQLTFSELLIILYHALTEKGENFKEYIIEYNFFEDDLHNLKIYQKFKHFFAR</sequence>
<dbReference type="PROSITE" id="PS51257">
    <property type="entry name" value="PROKAR_LIPOPROTEIN"/>
    <property type="match status" value="1"/>
</dbReference>
<keyword evidence="1" id="KW-0812">Transmembrane</keyword>
<feature type="transmembrane region" description="Helical" evidence="1">
    <location>
        <begin position="202"/>
        <end position="223"/>
    </location>
</feature>
<proteinExistence type="predicted"/>
<evidence type="ECO:0000256" key="1">
    <source>
        <dbReference type="SAM" id="Phobius"/>
    </source>
</evidence>
<dbReference type="Proteomes" id="UP000665181">
    <property type="component" value="Unassembled WGS sequence"/>
</dbReference>
<name>A0A8I1WH39_BACIU</name>
<accession>A0A8I1WH39</accession>
<dbReference type="InterPro" id="IPR031709">
    <property type="entry name" value="PutAbiC"/>
</dbReference>
<gene>
    <name evidence="2" type="ORF">J5227_21140</name>
</gene>
<evidence type="ECO:0000313" key="3">
    <source>
        <dbReference type="Proteomes" id="UP000665181"/>
    </source>
</evidence>
<keyword evidence="1" id="KW-1133">Transmembrane helix</keyword>
<organism evidence="2 3">
    <name type="scientific">Bacillus subtilis</name>
    <dbReference type="NCBI Taxonomy" id="1423"/>
    <lineage>
        <taxon>Bacteria</taxon>
        <taxon>Bacillati</taxon>
        <taxon>Bacillota</taxon>
        <taxon>Bacilli</taxon>
        <taxon>Bacillales</taxon>
        <taxon>Bacillaceae</taxon>
        <taxon>Bacillus</taxon>
    </lineage>
</organism>
<evidence type="ECO:0000313" key="2">
    <source>
        <dbReference type="EMBL" id="MBO3796745.1"/>
    </source>
</evidence>
<comment type="caution">
    <text evidence="2">The sequence shown here is derived from an EMBL/GenBank/DDBJ whole genome shotgun (WGS) entry which is preliminary data.</text>
</comment>
<protein>
    <submittedName>
        <fullName evidence="2">Putative phage abortive infection protein</fullName>
    </submittedName>
</protein>
<dbReference type="Pfam" id="PF16872">
    <property type="entry name" value="putAbiC"/>
    <property type="match status" value="1"/>
</dbReference>
<dbReference type="RefSeq" id="WP_208556862.1">
    <property type="nucleotide sequence ID" value="NZ_JAGFPW010000032.1"/>
</dbReference>
<feature type="transmembrane region" description="Helical" evidence="1">
    <location>
        <begin position="56"/>
        <end position="79"/>
    </location>
</feature>
<dbReference type="EMBL" id="JAGFPW010000032">
    <property type="protein sequence ID" value="MBO3796745.1"/>
    <property type="molecule type" value="Genomic_DNA"/>
</dbReference>
<reference evidence="2" key="1">
    <citation type="submission" date="2021-03" db="EMBL/GenBank/DDBJ databases">
        <title>Isolation of Bacillus subtilis from fermented food sample.</title>
        <authorList>
            <person name="Lakshmanan V."/>
            <person name="Athira K."/>
            <person name="Rajagopal K."/>
        </authorList>
    </citation>
    <scope>NUCLEOTIDE SEQUENCE</scope>
    <source>
        <strain evidence="2">S1</strain>
    </source>
</reference>
<dbReference type="AlphaFoldDB" id="A0A8I1WH39"/>